<keyword evidence="1" id="KW-0819">tRNA processing</keyword>
<evidence type="ECO:0000259" key="13">
    <source>
        <dbReference type="PROSITE" id="PS50141"/>
    </source>
</evidence>
<gene>
    <name evidence="14" type="ORF">QBZ16_000437</name>
</gene>
<comment type="catalytic activity">
    <reaction evidence="11">
        <text>adenosine(37) in tRNA(Ala) + H2O + H(+) = inosine(37) in tRNA(Ala) + NH4(+)</text>
        <dbReference type="Rhea" id="RHEA:50968"/>
        <dbReference type="Rhea" id="RHEA-COMP:12855"/>
        <dbReference type="Rhea" id="RHEA-COMP:12856"/>
        <dbReference type="ChEBI" id="CHEBI:15377"/>
        <dbReference type="ChEBI" id="CHEBI:15378"/>
        <dbReference type="ChEBI" id="CHEBI:28938"/>
        <dbReference type="ChEBI" id="CHEBI:74411"/>
        <dbReference type="ChEBI" id="CHEBI:82852"/>
        <dbReference type="EC" id="3.5.4.34"/>
    </reaction>
</comment>
<dbReference type="GO" id="GO:0046872">
    <property type="term" value="F:metal ion binding"/>
    <property type="evidence" value="ECO:0007669"/>
    <property type="project" value="UniProtKB-KW"/>
</dbReference>
<comment type="function">
    <text evidence="6">Specifically deaminates adenosine-37 to inosine in tRNA-Ala.</text>
</comment>
<evidence type="ECO:0000256" key="2">
    <source>
        <dbReference type="ARBA" id="ARBA00022723"/>
    </source>
</evidence>
<reference evidence="14" key="1">
    <citation type="submission" date="2021-01" db="EMBL/GenBank/DDBJ databases">
        <authorList>
            <person name="Eckstrom K.M.E."/>
        </authorList>
    </citation>
    <scope>NUCLEOTIDE SEQUENCE</scope>
    <source>
        <strain evidence="14">UVCC 0001</strain>
    </source>
</reference>
<keyword evidence="3" id="KW-0378">Hydrolase</keyword>
<dbReference type="PROSITE" id="PS50141">
    <property type="entry name" value="A_DEAMIN_EDITASE"/>
    <property type="match status" value="1"/>
</dbReference>
<dbReference type="GO" id="GO:0003723">
    <property type="term" value="F:RNA binding"/>
    <property type="evidence" value="ECO:0007669"/>
    <property type="project" value="InterPro"/>
</dbReference>
<evidence type="ECO:0000256" key="3">
    <source>
        <dbReference type="ARBA" id="ARBA00022801"/>
    </source>
</evidence>
<evidence type="ECO:0000256" key="8">
    <source>
        <dbReference type="ARBA" id="ARBA00038940"/>
    </source>
</evidence>
<evidence type="ECO:0000256" key="6">
    <source>
        <dbReference type="ARBA" id="ARBA00037784"/>
    </source>
</evidence>
<dbReference type="Proteomes" id="UP001255856">
    <property type="component" value="Unassembled WGS sequence"/>
</dbReference>
<dbReference type="SMART" id="SM00552">
    <property type="entry name" value="ADEAMc"/>
    <property type="match status" value="1"/>
</dbReference>
<proteinExistence type="inferred from homology"/>
<evidence type="ECO:0000256" key="7">
    <source>
        <dbReference type="ARBA" id="ARBA00038326"/>
    </source>
</evidence>
<dbReference type="GO" id="GO:0043829">
    <property type="term" value="F:tRNA-specific adenosine-37 deaminase activity"/>
    <property type="evidence" value="ECO:0007669"/>
    <property type="project" value="UniProtKB-EC"/>
</dbReference>
<protein>
    <recommendedName>
        <fullName evidence="9">tRNA-specific adenosine deaminase 1</fullName>
        <ecNumber evidence="8">3.5.4.34</ecNumber>
    </recommendedName>
    <alternativeName>
        <fullName evidence="10">tRNA-specific adenosine-37 deaminase</fullName>
    </alternativeName>
</protein>
<comment type="similarity">
    <text evidence="7">Belongs to the ADAT1 family.</text>
</comment>
<name>A0AAD9MN22_PROWI</name>
<evidence type="ECO:0000256" key="1">
    <source>
        <dbReference type="ARBA" id="ARBA00022694"/>
    </source>
</evidence>
<feature type="domain" description="A to I editase" evidence="13">
    <location>
        <begin position="51"/>
        <end position="224"/>
    </location>
</feature>
<evidence type="ECO:0000256" key="11">
    <source>
        <dbReference type="ARBA" id="ARBA00047635"/>
    </source>
</evidence>
<dbReference type="InterPro" id="IPR002466">
    <property type="entry name" value="A_deamin"/>
</dbReference>
<dbReference type="AlphaFoldDB" id="A0AAD9MN22"/>
<evidence type="ECO:0000313" key="15">
    <source>
        <dbReference type="Proteomes" id="UP001255856"/>
    </source>
</evidence>
<dbReference type="EC" id="3.5.4.34" evidence="8"/>
<evidence type="ECO:0000256" key="4">
    <source>
        <dbReference type="ARBA" id="ARBA00022833"/>
    </source>
</evidence>
<dbReference type="EMBL" id="JASFZW010000001">
    <property type="protein sequence ID" value="KAK2080583.1"/>
    <property type="molecule type" value="Genomic_DNA"/>
</dbReference>
<comment type="caution">
    <text evidence="14">The sequence shown here is derived from an EMBL/GenBank/DDBJ whole genome shotgun (WGS) entry which is preliminary data.</text>
</comment>
<sequence length="296" mass="30606">MPDCDLIAQVALQKLEGLPKTGKPQPHEWTVMAAIVACDTSGGDPALRVLTVATGTKCLGASLRDPGGLALGDCHAEVLTRRALLRYLCAEANHDVATLKSLPATGRTGAKLLVLPKSDGSVSPAVVTDAHASHLGQETARCRRKPGRGESTLSMSCSDKIARWSLLGLQGSLWSALLAAPLALSSVTVLAPLGVDPALTKVALRRALVHRTDALRVKTQLPPPTVHVLAPDPEVLERLALAPLGGRRVSCGASLAWHDGVAAAGPPFHEGLTGGTGLRAGHARKPGPGHPPCGRV</sequence>
<keyword evidence="2" id="KW-0479">Metal-binding</keyword>
<evidence type="ECO:0000256" key="12">
    <source>
        <dbReference type="SAM" id="MobiDB-lite"/>
    </source>
</evidence>
<evidence type="ECO:0000256" key="9">
    <source>
        <dbReference type="ARBA" id="ARBA00040502"/>
    </source>
</evidence>
<accession>A0AAD9MN22</accession>
<organism evidence="14 15">
    <name type="scientific">Prototheca wickerhamii</name>
    <dbReference type="NCBI Taxonomy" id="3111"/>
    <lineage>
        <taxon>Eukaryota</taxon>
        <taxon>Viridiplantae</taxon>
        <taxon>Chlorophyta</taxon>
        <taxon>core chlorophytes</taxon>
        <taxon>Trebouxiophyceae</taxon>
        <taxon>Chlorellales</taxon>
        <taxon>Chlorellaceae</taxon>
        <taxon>Prototheca</taxon>
    </lineage>
</organism>
<dbReference type="PANTHER" id="PTHR46516:SF1">
    <property type="entry name" value="TRNA-SPECIFIC ADENOSINE DEAMINASE 1"/>
    <property type="match status" value="1"/>
</dbReference>
<feature type="region of interest" description="Disordered" evidence="12">
    <location>
        <begin position="273"/>
        <end position="296"/>
    </location>
</feature>
<dbReference type="GO" id="GO:0008033">
    <property type="term" value="P:tRNA processing"/>
    <property type="evidence" value="ECO:0007669"/>
    <property type="project" value="UniProtKB-KW"/>
</dbReference>
<evidence type="ECO:0000256" key="10">
    <source>
        <dbReference type="ARBA" id="ARBA00041760"/>
    </source>
</evidence>
<dbReference type="PANTHER" id="PTHR46516">
    <property type="entry name" value="TRNA-SPECIFIC ADENOSINE DEAMINASE 1"/>
    <property type="match status" value="1"/>
</dbReference>
<keyword evidence="4" id="KW-0862">Zinc</keyword>
<evidence type="ECO:0000256" key="5">
    <source>
        <dbReference type="ARBA" id="ARBA00037026"/>
    </source>
</evidence>
<dbReference type="Pfam" id="PF02137">
    <property type="entry name" value="A_deamin"/>
    <property type="match status" value="2"/>
</dbReference>
<comment type="cofactor">
    <cofactor evidence="5">
        <name>1D-myo-inositol hexakisphosphate</name>
        <dbReference type="ChEBI" id="CHEBI:58130"/>
    </cofactor>
</comment>
<evidence type="ECO:0000313" key="14">
    <source>
        <dbReference type="EMBL" id="KAK2080583.1"/>
    </source>
</evidence>
<keyword evidence="15" id="KW-1185">Reference proteome</keyword>